<keyword evidence="13 17" id="KW-0472">Membrane</keyword>
<evidence type="ECO:0000256" key="5">
    <source>
        <dbReference type="ARBA" id="ARBA00022475"/>
    </source>
</evidence>
<feature type="domain" description="Polysaccharide chain length determinant N-terminal" evidence="18">
    <location>
        <begin position="5"/>
        <end position="95"/>
    </location>
</feature>
<dbReference type="RefSeq" id="WP_189635375.1">
    <property type="nucleotide sequence ID" value="NZ_BMYQ01000020.1"/>
</dbReference>
<dbReference type="InterPro" id="IPR050445">
    <property type="entry name" value="Bact_polysacc_biosynth/exp"/>
</dbReference>
<evidence type="ECO:0000256" key="2">
    <source>
        <dbReference type="ARBA" id="ARBA00007316"/>
    </source>
</evidence>
<comment type="subcellular location">
    <subcellularLocation>
        <location evidence="1">Cell inner membrane</location>
        <topology evidence="1">Multi-pass membrane protein</topology>
    </subcellularLocation>
</comment>
<proteinExistence type="inferred from homology"/>
<dbReference type="GO" id="GO:0005524">
    <property type="term" value="F:ATP binding"/>
    <property type="evidence" value="ECO:0007669"/>
    <property type="project" value="UniProtKB-KW"/>
</dbReference>
<organism evidence="21 22">
    <name type="scientific">Gemmobacter lanyuensis</name>
    <dbReference type="NCBI Taxonomy" id="1054497"/>
    <lineage>
        <taxon>Bacteria</taxon>
        <taxon>Pseudomonadati</taxon>
        <taxon>Pseudomonadota</taxon>
        <taxon>Alphaproteobacteria</taxon>
        <taxon>Rhodobacterales</taxon>
        <taxon>Paracoccaceae</taxon>
        <taxon>Gemmobacter</taxon>
    </lineage>
</organism>
<feature type="domain" description="AAA" evidence="19">
    <location>
        <begin position="548"/>
        <end position="680"/>
    </location>
</feature>
<dbReference type="Pfam" id="PF02706">
    <property type="entry name" value="Wzz"/>
    <property type="match status" value="1"/>
</dbReference>
<keyword evidence="9" id="KW-0547">Nucleotide-binding</keyword>
<gene>
    <name evidence="21" type="ORF">GCM10011452_37080</name>
</gene>
<keyword evidence="14" id="KW-0829">Tyrosine-protein kinase</keyword>
<evidence type="ECO:0000256" key="6">
    <source>
        <dbReference type="ARBA" id="ARBA00022519"/>
    </source>
</evidence>
<keyword evidence="22" id="KW-1185">Reference proteome</keyword>
<evidence type="ECO:0000256" key="11">
    <source>
        <dbReference type="ARBA" id="ARBA00022840"/>
    </source>
</evidence>
<keyword evidence="7" id="KW-0808">Transferase</keyword>
<evidence type="ECO:0000313" key="21">
    <source>
        <dbReference type="EMBL" id="GGW45531.1"/>
    </source>
</evidence>
<comment type="catalytic activity">
    <reaction evidence="15">
        <text>L-tyrosyl-[protein] + ATP = O-phospho-L-tyrosyl-[protein] + ADP + H(+)</text>
        <dbReference type="Rhea" id="RHEA:10596"/>
        <dbReference type="Rhea" id="RHEA-COMP:10136"/>
        <dbReference type="Rhea" id="RHEA-COMP:20101"/>
        <dbReference type="ChEBI" id="CHEBI:15378"/>
        <dbReference type="ChEBI" id="CHEBI:30616"/>
        <dbReference type="ChEBI" id="CHEBI:46858"/>
        <dbReference type="ChEBI" id="CHEBI:61978"/>
        <dbReference type="ChEBI" id="CHEBI:456216"/>
        <dbReference type="EC" id="2.7.10.2"/>
    </reaction>
</comment>
<evidence type="ECO:0000256" key="14">
    <source>
        <dbReference type="ARBA" id="ARBA00023137"/>
    </source>
</evidence>
<dbReference type="CDD" id="cd05387">
    <property type="entry name" value="BY-kinase"/>
    <property type="match status" value="1"/>
</dbReference>
<feature type="coiled-coil region" evidence="16">
    <location>
        <begin position="207"/>
        <end position="313"/>
    </location>
</feature>
<evidence type="ECO:0000256" key="7">
    <source>
        <dbReference type="ARBA" id="ARBA00022679"/>
    </source>
</evidence>
<reference evidence="21" key="1">
    <citation type="journal article" date="2014" name="Int. J. Syst. Evol. Microbiol.">
        <title>Complete genome sequence of Corynebacterium casei LMG S-19264T (=DSM 44701T), isolated from a smear-ripened cheese.</title>
        <authorList>
            <consortium name="US DOE Joint Genome Institute (JGI-PGF)"/>
            <person name="Walter F."/>
            <person name="Albersmeier A."/>
            <person name="Kalinowski J."/>
            <person name="Ruckert C."/>
        </authorList>
    </citation>
    <scope>NUCLEOTIDE SEQUENCE</scope>
    <source>
        <strain evidence="21">KCTC 23714</strain>
    </source>
</reference>
<evidence type="ECO:0000256" key="12">
    <source>
        <dbReference type="ARBA" id="ARBA00022989"/>
    </source>
</evidence>
<feature type="domain" description="Tyrosine-protein kinase G-rich" evidence="20">
    <location>
        <begin position="376"/>
        <end position="452"/>
    </location>
</feature>
<keyword evidence="8 17" id="KW-0812">Transmembrane</keyword>
<evidence type="ECO:0000256" key="3">
    <source>
        <dbReference type="ARBA" id="ARBA00008883"/>
    </source>
</evidence>
<evidence type="ECO:0000313" key="22">
    <source>
        <dbReference type="Proteomes" id="UP000628984"/>
    </source>
</evidence>
<evidence type="ECO:0000256" key="17">
    <source>
        <dbReference type="SAM" id="Phobius"/>
    </source>
</evidence>
<keyword evidence="16" id="KW-0175">Coiled coil</keyword>
<dbReference type="GO" id="GO:0005886">
    <property type="term" value="C:plasma membrane"/>
    <property type="evidence" value="ECO:0007669"/>
    <property type="project" value="UniProtKB-SubCell"/>
</dbReference>
<dbReference type="SUPFAM" id="SSF52540">
    <property type="entry name" value="P-loop containing nucleoside triphosphate hydrolases"/>
    <property type="match status" value="1"/>
</dbReference>
<keyword evidence="12 17" id="KW-1133">Transmembrane helix</keyword>
<evidence type="ECO:0000259" key="18">
    <source>
        <dbReference type="Pfam" id="PF02706"/>
    </source>
</evidence>
<dbReference type="InterPro" id="IPR027417">
    <property type="entry name" value="P-loop_NTPase"/>
</dbReference>
<dbReference type="Pfam" id="PF13807">
    <property type="entry name" value="GNVR"/>
    <property type="match status" value="1"/>
</dbReference>
<sequence length="736" mass="79234">MDTAEIDLKDIIAILKRQRRLIVLTVLIVLGLGFAYILTAKPIYDSTTLLLVDSRGSNILETGAGEQQQSAVLNSRVDSEVEILRSDATALAVIQAANLIRDPEFGPQLGMLEKIGIALGTDLDGNSLRRLVGLAPKDAPTETALLNATIQKLQSAVDVRRRGLTYLIAISVSSEDPQRAAEIANTYAKIYLQRQVATKTSSTLDARDVLRRQIETAQAELASSEQAVNTFIEVNLARLEKESGDPAIAELRRSLQEAQAQKQQSNTLIASAEGAIRSGDWEAAAATLEDTALAELARQRKQLEQRINAATAGSAEVLDLRSELAKLEEDLTSQSVATIGAVRQEMSALTTRESEARDQLRSSLLQSDLSAEMLTELFNLQQSATIARNQYQTLLAREQDLGTMANLQIADARVVSEALPPNSAAAPKKRLIISLSMVMGLGLGVALAFLKEYYIGGVISASQLQNVLQAKVPVTVGEVDLAEFASPADAVVSAPLSVYAETFRKLRAAIDMSFDSSKTAEGQARGSALKRSANSGRVILVCSALQAEGKTTTAIALARTYAMSGARTLLIEADLRKPAIAGRLGIESKVGLLDYLVSAGADAIRQMEAAADPYSPLVVLTAGERSSAPTDQMINSVAFRNLLEIAIQNFDMVILDSPPLLPVVDTRYLARYADAVVQVVRYGSTTQGEVREAANQLQEMLPAGAQMFGVLSHEERAGRRYGYYGRYGGYYGQDES</sequence>
<evidence type="ECO:0000256" key="13">
    <source>
        <dbReference type="ARBA" id="ARBA00023136"/>
    </source>
</evidence>
<evidence type="ECO:0000259" key="19">
    <source>
        <dbReference type="Pfam" id="PF13614"/>
    </source>
</evidence>
<dbReference type="Pfam" id="PF13614">
    <property type="entry name" value="AAA_31"/>
    <property type="match status" value="1"/>
</dbReference>
<dbReference type="PANTHER" id="PTHR32309:SF13">
    <property type="entry name" value="FERRIC ENTEROBACTIN TRANSPORT PROTEIN FEPE"/>
    <property type="match status" value="1"/>
</dbReference>
<dbReference type="Gene3D" id="3.40.50.300">
    <property type="entry name" value="P-loop containing nucleotide triphosphate hydrolases"/>
    <property type="match status" value="1"/>
</dbReference>
<name>A0A918MP62_9RHOB</name>
<reference evidence="21" key="2">
    <citation type="submission" date="2020-09" db="EMBL/GenBank/DDBJ databases">
        <authorList>
            <person name="Sun Q."/>
            <person name="Kim S."/>
        </authorList>
    </citation>
    <scope>NUCLEOTIDE SEQUENCE</scope>
    <source>
        <strain evidence="21">KCTC 23714</strain>
    </source>
</reference>
<keyword evidence="5" id="KW-1003">Cell membrane</keyword>
<evidence type="ECO:0000259" key="20">
    <source>
        <dbReference type="Pfam" id="PF13807"/>
    </source>
</evidence>
<dbReference type="GO" id="GO:0004715">
    <property type="term" value="F:non-membrane spanning protein tyrosine kinase activity"/>
    <property type="evidence" value="ECO:0007669"/>
    <property type="project" value="UniProtKB-EC"/>
</dbReference>
<evidence type="ECO:0000256" key="16">
    <source>
        <dbReference type="SAM" id="Coils"/>
    </source>
</evidence>
<dbReference type="InterPro" id="IPR032807">
    <property type="entry name" value="GNVR"/>
</dbReference>
<comment type="similarity">
    <text evidence="3">Belongs to the etk/wzc family.</text>
</comment>
<dbReference type="InterPro" id="IPR005702">
    <property type="entry name" value="Wzc-like_C"/>
</dbReference>
<evidence type="ECO:0000256" key="9">
    <source>
        <dbReference type="ARBA" id="ARBA00022741"/>
    </source>
</evidence>
<dbReference type="AlphaFoldDB" id="A0A918MP62"/>
<dbReference type="InterPro" id="IPR025669">
    <property type="entry name" value="AAA_dom"/>
</dbReference>
<dbReference type="PANTHER" id="PTHR32309">
    <property type="entry name" value="TYROSINE-PROTEIN KINASE"/>
    <property type="match status" value="1"/>
</dbReference>
<evidence type="ECO:0000256" key="8">
    <source>
        <dbReference type="ARBA" id="ARBA00022692"/>
    </source>
</evidence>
<evidence type="ECO:0000256" key="10">
    <source>
        <dbReference type="ARBA" id="ARBA00022777"/>
    </source>
</evidence>
<dbReference type="InterPro" id="IPR003856">
    <property type="entry name" value="LPS_length_determ_N"/>
</dbReference>
<dbReference type="EMBL" id="BMYQ01000020">
    <property type="protein sequence ID" value="GGW45531.1"/>
    <property type="molecule type" value="Genomic_DNA"/>
</dbReference>
<keyword evidence="10" id="KW-0418">Kinase</keyword>
<dbReference type="Proteomes" id="UP000628984">
    <property type="component" value="Unassembled WGS sequence"/>
</dbReference>
<keyword evidence="11" id="KW-0067">ATP-binding</keyword>
<protein>
    <recommendedName>
        <fullName evidence="4">non-specific protein-tyrosine kinase</fullName>
        <ecNumber evidence="4">2.7.10.2</ecNumber>
    </recommendedName>
</protein>
<evidence type="ECO:0000256" key="1">
    <source>
        <dbReference type="ARBA" id="ARBA00004429"/>
    </source>
</evidence>
<dbReference type="NCBIfam" id="TIGR01007">
    <property type="entry name" value="eps_fam"/>
    <property type="match status" value="1"/>
</dbReference>
<accession>A0A918MP62</accession>
<dbReference type="EC" id="2.7.10.2" evidence="4"/>
<keyword evidence="6" id="KW-0997">Cell inner membrane</keyword>
<comment type="similarity">
    <text evidence="2">Belongs to the CpsD/CapB family.</text>
</comment>
<feature type="transmembrane region" description="Helical" evidence="17">
    <location>
        <begin position="21"/>
        <end position="39"/>
    </location>
</feature>
<evidence type="ECO:0000256" key="15">
    <source>
        <dbReference type="ARBA" id="ARBA00051245"/>
    </source>
</evidence>
<comment type="caution">
    <text evidence="21">The sequence shown here is derived from an EMBL/GenBank/DDBJ whole genome shotgun (WGS) entry which is preliminary data.</text>
</comment>
<evidence type="ECO:0000256" key="4">
    <source>
        <dbReference type="ARBA" id="ARBA00011903"/>
    </source>
</evidence>